<dbReference type="EMBL" id="SGXD01000001">
    <property type="protein sequence ID" value="RZS91108.1"/>
    <property type="molecule type" value="Genomic_DNA"/>
</dbReference>
<dbReference type="SUPFAM" id="SSF55781">
    <property type="entry name" value="GAF domain-like"/>
    <property type="match status" value="1"/>
</dbReference>
<dbReference type="Proteomes" id="UP000293638">
    <property type="component" value="Unassembled WGS sequence"/>
</dbReference>
<name>A0A4Q7NW39_9ACTN</name>
<organism evidence="2 3">
    <name type="scientific">Motilibacter rhizosphaerae</name>
    <dbReference type="NCBI Taxonomy" id="598652"/>
    <lineage>
        <taxon>Bacteria</taxon>
        <taxon>Bacillati</taxon>
        <taxon>Actinomycetota</taxon>
        <taxon>Actinomycetes</taxon>
        <taxon>Motilibacterales</taxon>
        <taxon>Motilibacteraceae</taxon>
        <taxon>Motilibacter</taxon>
    </lineage>
</organism>
<dbReference type="Gene3D" id="3.30.450.40">
    <property type="match status" value="1"/>
</dbReference>
<dbReference type="PANTHER" id="PTHR43102">
    <property type="entry name" value="SLR1143 PROTEIN"/>
    <property type="match status" value="1"/>
</dbReference>
<dbReference type="InterPro" id="IPR029016">
    <property type="entry name" value="GAF-like_dom_sf"/>
</dbReference>
<protein>
    <submittedName>
        <fullName evidence="2">GAF domain-containing protein</fullName>
    </submittedName>
</protein>
<keyword evidence="3" id="KW-1185">Reference proteome</keyword>
<dbReference type="SMART" id="SM00065">
    <property type="entry name" value="GAF"/>
    <property type="match status" value="1"/>
</dbReference>
<sequence>MGAADGTVVKGLPASVEEVLGDPARLRAVGVALAQVGPLREQLDAVAERTAFALDAPVSLVTLVLDAAVMVVGTMGVDEDDEPVPAELAMCPWTVQEAGPYVVEDAAAHPVHGDNPLLHEIGLAAYAGVPLVFEGRVVGAHCVQHDEPHAYTPTELAVLERGAAEIAAILQAYAPV</sequence>
<feature type="domain" description="GAF" evidence="1">
    <location>
        <begin position="38"/>
        <end position="176"/>
    </location>
</feature>
<dbReference type="RefSeq" id="WP_130491216.1">
    <property type="nucleotide sequence ID" value="NZ_SGXD01000001.1"/>
</dbReference>
<dbReference type="InterPro" id="IPR003018">
    <property type="entry name" value="GAF"/>
</dbReference>
<dbReference type="Pfam" id="PF01590">
    <property type="entry name" value="GAF"/>
    <property type="match status" value="1"/>
</dbReference>
<dbReference type="OrthoDB" id="8026818at2"/>
<accession>A0A4Q7NW39</accession>
<dbReference type="PANTHER" id="PTHR43102:SF2">
    <property type="entry name" value="GAF DOMAIN-CONTAINING PROTEIN"/>
    <property type="match status" value="1"/>
</dbReference>
<proteinExistence type="predicted"/>
<dbReference type="AlphaFoldDB" id="A0A4Q7NW39"/>
<reference evidence="2 3" key="1">
    <citation type="submission" date="2019-02" db="EMBL/GenBank/DDBJ databases">
        <title>Genomic Encyclopedia of Type Strains, Phase IV (KMG-IV): sequencing the most valuable type-strain genomes for metagenomic binning, comparative biology and taxonomic classification.</title>
        <authorList>
            <person name="Goeker M."/>
        </authorList>
    </citation>
    <scope>NUCLEOTIDE SEQUENCE [LARGE SCALE GENOMIC DNA]</scope>
    <source>
        <strain evidence="2 3">DSM 45622</strain>
    </source>
</reference>
<evidence type="ECO:0000313" key="3">
    <source>
        <dbReference type="Proteomes" id="UP000293638"/>
    </source>
</evidence>
<gene>
    <name evidence="2" type="ORF">EV189_0341</name>
</gene>
<evidence type="ECO:0000259" key="1">
    <source>
        <dbReference type="SMART" id="SM00065"/>
    </source>
</evidence>
<evidence type="ECO:0000313" key="2">
    <source>
        <dbReference type="EMBL" id="RZS91108.1"/>
    </source>
</evidence>
<comment type="caution">
    <text evidence="2">The sequence shown here is derived from an EMBL/GenBank/DDBJ whole genome shotgun (WGS) entry which is preliminary data.</text>
</comment>